<keyword evidence="5 8" id="KW-0812">Transmembrane</keyword>
<dbReference type="PATRIC" id="fig|1398.22.peg.6"/>
<dbReference type="GO" id="GO:0055085">
    <property type="term" value="P:transmembrane transport"/>
    <property type="evidence" value="ECO:0007669"/>
    <property type="project" value="TreeGrafter"/>
</dbReference>
<evidence type="ECO:0008006" key="11">
    <source>
        <dbReference type="Google" id="ProtNLM"/>
    </source>
</evidence>
<evidence type="ECO:0000256" key="4">
    <source>
        <dbReference type="ARBA" id="ARBA00022475"/>
    </source>
</evidence>
<dbReference type="PANTHER" id="PTHR21716">
    <property type="entry name" value="TRANSMEMBRANE PROTEIN"/>
    <property type="match status" value="1"/>
</dbReference>
<feature type="transmembrane region" description="Helical" evidence="8">
    <location>
        <begin position="39"/>
        <end position="57"/>
    </location>
</feature>
<organism evidence="9 10">
    <name type="scientific">Heyndrickxia coagulans</name>
    <name type="common">Weizmannia coagulans</name>
    <dbReference type="NCBI Taxonomy" id="1398"/>
    <lineage>
        <taxon>Bacteria</taxon>
        <taxon>Bacillati</taxon>
        <taxon>Bacillota</taxon>
        <taxon>Bacilli</taxon>
        <taxon>Bacillales</taxon>
        <taxon>Bacillaceae</taxon>
        <taxon>Heyndrickxia</taxon>
    </lineage>
</organism>
<dbReference type="EMBL" id="LRPN01000001">
    <property type="protein sequence ID" value="KWZ86482.1"/>
    <property type="molecule type" value="Genomic_DNA"/>
</dbReference>
<evidence type="ECO:0000256" key="8">
    <source>
        <dbReference type="SAM" id="Phobius"/>
    </source>
</evidence>
<evidence type="ECO:0000256" key="5">
    <source>
        <dbReference type="ARBA" id="ARBA00022692"/>
    </source>
</evidence>
<feature type="transmembrane region" description="Helical" evidence="8">
    <location>
        <begin position="239"/>
        <end position="260"/>
    </location>
</feature>
<feature type="transmembrane region" description="Helical" evidence="8">
    <location>
        <begin position="266"/>
        <end position="291"/>
    </location>
</feature>
<feature type="transmembrane region" description="Helical" evidence="8">
    <location>
        <begin position="298"/>
        <end position="317"/>
    </location>
</feature>
<feature type="transmembrane region" description="Helical" evidence="8">
    <location>
        <begin position="170"/>
        <end position="195"/>
    </location>
</feature>
<dbReference type="PANTHER" id="PTHR21716:SF53">
    <property type="entry name" value="PERMEASE PERM-RELATED"/>
    <property type="match status" value="1"/>
</dbReference>
<dbReference type="GO" id="GO:0005886">
    <property type="term" value="C:plasma membrane"/>
    <property type="evidence" value="ECO:0007669"/>
    <property type="project" value="UniProtKB-SubCell"/>
</dbReference>
<dbReference type="Pfam" id="PF01594">
    <property type="entry name" value="AI-2E_transport"/>
    <property type="match status" value="1"/>
</dbReference>
<gene>
    <name evidence="9" type="ORF">HMPREF3213_00007</name>
</gene>
<evidence type="ECO:0000256" key="2">
    <source>
        <dbReference type="ARBA" id="ARBA00009773"/>
    </source>
</evidence>
<comment type="subcellular location">
    <subcellularLocation>
        <location evidence="1">Cell membrane</location>
        <topology evidence="1">Multi-pass membrane protein</topology>
    </subcellularLocation>
</comment>
<proteinExistence type="inferred from homology"/>
<feature type="transmembrane region" description="Helical" evidence="8">
    <location>
        <begin position="12"/>
        <end position="33"/>
    </location>
</feature>
<dbReference type="InterPro" id="IPR002549">
    <property type="entry name" value="AI-2E-like"/>
</dbReference>
<evidence type="ECO:0000256" key="1">
    <source>
        <dbReference type="ARBA" id="ARBA00004651"/>
    </source>
</evidence>
<evidence type="ECO:0000313" key="10">
    <source>
        <dbReference type="Proteomes" id="UP000070376"/>
    </source>
</evidence>
<comment type="caution">
    <text evidence="9">The sequence shown here is derived from an EMBL/GenBank/DDBJ whole genome shotgun (WGS) entry which is preliminary data.</text>
</comment>
<keyword evidence="3" id="KW-0813">Transport</keyword>
<accession>A0A133L475</accession>
<dbReference type="RefSeq" id="WP_017552219.1">
    <property type="nucleotide sequence ID" value="NZ_JAWCUL010000001.1"/>
</dbReference>
<reference evidence="10" key="1">
    <citation type="submission" date="2016-01" db="EMBL/GenBank/DDBJ databases">
        <authorList>
            <person name="Mitreva M."/>
            <person name="Pepin K.H."/>
            <person name="Mihindukulasuriya K.A."/>
            <person name="Fulton R."/>
            <person name="Fronick C."/>
            <person name="O'Laughlin M."/>
            <person name="Miner T."/>
            <person name="Herter B."/>
            <person name="Rosa B.A."/>
            <person name="Cordes M."/>
            <person name="Tomlinson C."/>
            <person name="Wollam A."/>
            <person name="Palsikar V.B."/>
            <person name="Mardis E.R."/>
            <person name="Wilson R.K."/>
        </authorList>
    </citation>
    <scope>NUCLEOTIDE SEQUENCE [LARGE SCALE GENOMIC DNA]</scope>
    <source>
        <strain evidence="10">GED7749B</strain>
    </source>
</reference>
<protein>
    <recommendedName>
        <fullName evidence="11">AI-2E family transporter</fullName>
    </recommendedName>
</protein>
<feature type="transmembrane region" description="Helical" evidence="8">
    <location>
        <begin position="78"/>
        <end position="101"/>
    </location>
</feature>
<evidence type="ECO:0000313" key="9">
    <source>
        <dbReference type="EMBL" id="KWZ86482.1"/>
    </source>
</evidence>
<dbReference type="AlphaFoldDB" id="A0A133L475"/>
<name>A0A133L475_HEYCO</name>
<evidence type="ECO:0000256" key="7">
    <source>
        <dbReference type="ARBA" id="ARBA00023136"/>
    </source>
</evidence>
<dbReference type="Proteomes" id="UP000070376">
    <property type="component" value="Unassembled WGS sequence"/>
</dbReference>
<evidence type="ECO:0000256" key="6">
    <source>
        <dbReference type="ARBA" id="ARBA00022989"/>
    </source>
</evidence>
<keyword evidence="7 8" id="KW-0472">Membrane</keyword>
<keyword evidence="4" id="KW-1003">Cell membrane</keyword>
<keyword evidence="6 8" id="KW-1133">Transmembrane helix</keyword>
<feature type="transmembrane region" description="Helical" evidence="8">
    <location>
        <begin position="329"/>
        <end position="359"/>
    </location>
</feature>
<sequence>MKEMKLSLWIKYILLAVVAVLFVKYFSTILGALGAIWHVAFPLLLGAAIAYVLNILMKKVERVYFPNAQNKFIRATRRGVSILFSFVVIFGIVSILVLIIVPQLIQAFTVLIDAIPRVYARSLDYFQSNSGKYSSLGKFIASLQVDLDAVTKKLTASLSKVVTGILNSTFSIAGALTSGVMNLIIAIIFAIYILAAKEKLAVQADKVVRAFLKKQTADRLYYVLGVANRTFSSFIVGQCVEAVILGSLCTLGMFLFQFPYAAMVGAFISATALIPVVGAYLGAAFGAFMILTVDPMQAVFFLIFIVVLQQVEGNIIYPRVVGSSIGLPGLWVLAAVIIGGGLGGVVGMLFGVPVAATLYKLLSDQVQKRLQTPSGIEETNRGGDI</sequence>
<comment type="similarity">
    <text evidence="2">Belongs to the autoinducer-2 exporter (AI-2E) (TC 2.A.86) family.</text>
</comment>
<evidence type="ECO:0000256" key="3">
    <source>
        <dbReference type="ARBA" id="ARBA00022448"/>
    </source>
</evidence>